<dbReference type="PANTHER" id="PTHR23502">
    <property type="entry name" value="MAJOR FACILITATOR SUPERFAMILY"/>
    <property type="match status" value="1"/>
</dbReference>
<gene>
    <name evidence="6" type="ORF">GTA08_BOTSDO08272</name>
</gene>
<evidence type="ECO:0000256" key="1">
    <source>
        <dbReference type="ARBA" id="ARBA00004141"/>
    </source>
</evidence>
<reference evidence="6" key="1">
    <citation type="submission" date="2020-04" db="EMBL/GenBank/DDBJ databases">
        <title>Genome Assembly and Annotation of Botryosphaeria dothidea sdau 11-99, a Latent Pathogen of Apple Fruit Ring Rot in China.</title>
        <authorList>
            <person name="Yu C."/>
            <person name="Diao Y."/>
            <person name="Lu Q."/>
            <person name="Zhao J."/>
            <person name="Cui S."/>
            <person name="Peng C."/>
            <person name="He B."/>
            <person name="Liu H."/>
        </authorList>
    </citation>
    <scope>NUCLEOTIDE SEQUENCE [LARGE SCALE GENOMIC DNA]</scope>
    <source>
        <strain evidence="6">Sdau11-99</strain>
    </source>
</reference>
<sequence length="182" mass="19883">MALDGTRGDRAPGDVLIFQEQDESSTLLRSPTPSNDPNDPLNWNIWRKILNYGLVSAQTVAVFTALSTQTTFWPQMSVDMGLSFETLNNAQSANLAGLAVGCIFFVPLTRKYGRRSTYVVSTATMAAISWWSTYMKTTAELFLTNLFYGLAGATNEAIVQVTVGDATRSALTPVTLECQCSF</sequence>
<evidence type="ECO:0000256" key="2">
    <source>
        <dbReference type="ARBA" id="ARBA00022692"/>
    </source>
</evidence>
<dbReference type="AlphaFoldDB" id="A0A8H4MZ05"/>
<proteinExistence type="predicted"/>
<name>A0A8H4MZ05_9PEZI</name>
<dbReference type="PANTHER" id="PTHR23502:SF50">
    <property type="entry name" value="TRANSPORTER, PUTATIVE (AFU_ORTHOLOGUE AFUA_5G00430)-RELATED"/>
    <property type="match status" value="1"/>
</dbReference>
<dbReference type="Gene3D" id="1.20.1250.20">
    <property type="entry name" value="MFS general substrate transporter like domains"/>
    <property type="match status" value="1"/>
</dbReference>
<evidence type="ECO:0000256" key="3">
    <source>
        <dbReference type="ARBA" id="ARBA00022989"/>
    </source>
</evidence>
<dbReference type="Proteomes" id="UP000572817">
    <property type="component" value="Unassembled WGS sequence"/>
</dbReference>
<organism evidence="6 7">
    <name type="scientific">Botryosphaeria dothidea</name>
    <dbReference type="NCBI Taxonomy" id="55169"/>
    <lineage>
        <taxon>Eukaryota</taxon>
        <taxon>Fungi</taxon>
        <taxon>Dikarya</taxon>
        <taxon>Ascomycota</taxon>
        <taxon>Pezizomycotina</taxon>
        <taxon>Dothideomycetes</taxon>
        <taxon>Dothideomycetes incertae sedis</taxon>
        <taxon>Botryosphaeriales</taxon>
        <taxon>Botryosphaeriaceae</taxon>
        <taxon>Botryosphaeria</taxon>
    </lineage>
</organism>
<keyword evidence="7" id="KW-1185">Reference proteome</keyword>
<dbReference type="InterPro" id="IPR036259">
    <property type="entry name" value="MFS_trans_sf"/>
</dbReference>
<feature type="transmembrane region" description="Helical" evidence="5">
    <location>
        <begin position="90"/>
        <end position="108"/>
    </location>
</feature>
<evidence type="ECO:0000256" key="4">
    <source>
        <dbReference type="ARBA" id="ARBA00023136"/>
    </source>
</evidence>
<dbReference type="EMBL" id="WWBZ02000051">
    <property type="protein sequence ID" value="KAF4304434.1"/>
    <property type="molecule type" value="Genomic_DNA"/>
</dbReference>
<comment type="caution">
    <text evidence="6">The sequence shown here is derived from an EMBL/GenBank/DDBJ whole genome shotgun (WGS) entry which is preliminary data.</text>
</comment>
<protein>
    <submittedName>
        <fullName evidence="6">Uncharacterized protein</fullName>
    </submittedName>
</protein>
<dbReference type="OrthoDB" id="2585655at2759"/>
<keyword evidence="3 5" id="KW-1133">Transmembrane helix</keyword>
<keyword evidence="2 5" id="KW-0812">Transmembrane</keyword>
<keyword evidence="4 5" id="KW-0472">Membrane</keyword>
<evidence type="ECO:0000313" key="6">
    <source>
        <dbReference type="EMBL" id="KAF4304434.1"/>
    </source>
</evidence>
<dbReference type="GO" id="GO:0005886">
    <property type="term" value="C:plasma membrane"/>
    <property type="evidence" value="ECO:0007669"/>
    <property type="project" value="TreeGrafter"/>
</dbReference>
<evidence type="ECO:0000256" key="5">
    <source>
        <dbReference type="SAM" id="Phobius"/>
    </source>
</evidence>
<comment type="subcellular location">
    <subcellularLocation>
        <location evidence="1">Membrane</location>
        <topology evidence="1">Multi-pass membrane protein</topology>
    </subcellularLocation>
</comment>
<accession>A0A8H4MZ05</accession>
<evidence type="ECO:0000313" key="7">
    <source>
        <dbReference type="Proteomes" id="UP000572817"/>
    </source>
</evidence>
<feature type="transmembrane region" description="Helical" evidence="5">
    <location>
        <begin position="49"/>
        <end position="70"/>
    </location>
</feature>
<dbReference type="SUPFAM" id="SSF103473">
    <property type="entry name" value="MFS general substrate transporter"/>
    <property type="match status" value="1"/>
</dbReference>
<dbReference type="GO" id="GO:0022857">
    <property type="term" value="F:transmembrane transporter activity"/>
    <property type="evidence" value="ECO:0007669"/>
    <property type="project" value="TreeGrafter"/>
</dbReference>